<dbReference type="GeneTree" id="ENSGT01120000271863"/>
<dbReference type="InterPro" id="IPR036703">
    <property type="entry name" value="MOB_kinase_act_sf"/>
</dbReference>
<keyword evidence="1" id="KW-0862">Zinc</keyword>
<reference evidence="2" key="2">
    <citation type="submission" date="2025-09" db="UniProtKB">
        <authorList>
            <consortium name="Ensembl"/>
        </authorList>
    </citation>
    <scope>IDENTIFICATION</scope>
</reference>
<evidence type="ECO:0000313" key="3">
    <source>
        <dbReference type="Proteomes" id="UP000694402"/>
    </source>
</evidence>
<evidence type="ECO:0000256" key="1">
    <source>
        <dbReference type="PIRSR" id="PIRSR605301-1"/>
    </source>
</evidence>
<gene>
    <name evidence="2" type="primary">LOC112220162</name>
</gene>
<proteinExistence type="predicted"/>
<dbReference type="Proteomes" id="UP000694402">
    <property type="component" value="Unassembled WGS sequence"/>
</dbReference>
<protein>
    <submittedName>
        <fullName evidence="2">MOB kinase activator 1B</fullName>
    </submittedName>
</protein>
<accession>A0A8C8IBB7</accession>
<dbReference type="Pfam" id="PF03637">
    <property type="entry name" value="Mob1_phocein"/>
    <property type="match status" value="1"/>
</dbReference>
<dbReference type="Gene3D" id="1.20.140.30">
    <property type="entry name" value="MOB kinase activator"/>
    <property type="match status" value="1"/>
</dbReference>
<dbReference type="SUPFAM" id="SSF101152">
    <property type="entry name" value="Mob1/phocein"/>
    <property type="match status" value="1"/>
</dbReference>
<keyword evidence="1" id="KW-0479">Metal-binding</keyword>
<dbReference type="AlphaFoldDB" id="A0A8C8IBB7"/>
<organism evidence="2 3">
    <name type="scientific">Oncorhynchus tshawytscha</name>
    <name type="common">Chinook salmon</name>
    <name type="synonym">Salmo tshawytscha</name>
    <dbReference type="NCBI Taxonomy" id="74940"/>
    <lineage>
        <taxon>Eukaryota</taxon>
        <taxon>Metazoa</taxon>
        <taxon>Chordata</taxon>
        <taxon>Craniata</taxon>
        <taxon>Vertebrata</taxon>
        <taxon>Euteleostomi</taxon>
        <taxon>Actinopterygii</taxon>
        <taxon>Neopterygii</taxon>
        <taxon>Teleostei</taxon>
        <taxon>Protacanthopterygii</taxon>
        <taxon>Salmoniformes</taxon>
        <taxon>Salmonidae</taxon>
        <taxon>Salmoninae</taxon>
        <taxon>Oncorhynchus</taxon>
    </lineage>
</organism>
<dbReference type="PANTHER" id="PTHR22599">
    <property type="entry name" value="MPS ONE BINDER KINASE ACTIVATOR-LIKE MOB"/>
    <property type="match status" value="1"/>
</dbReference>
<keyword evidence="3" id="KW-1185">Reference proteome</keyword>
<sequence length="251" mass="29352">MLAYYILFLFFIYCVIFFGNRSSKTFKPKKNIPEGSHQYELLKHAEATLGSGNLRMAVMLPDGEDLNEWVAVNTVDFFNQINMLYGTITDFCTEESCPVMSAGPKYEYHWADGTNIKKPIKCSAPKYIDYLMTWVQDQLDDETLFPSKIGMRGRILSQGTVNLYTLYLCTQGVPFRRNFMSVAKTILKRLFRVYAHIYHQHFDSVMQLQEEAHLNTSFKHFIFFVQEFNLIDRKELVPLQELIDKLTTKDR</sequence>
<dbReference type="InterPro" id="IPR005301">
    <property type="entry name" value="MOB_kinase_act_fam"/>
</dbReference>
<feature type="binding site" evidence="1">
    <location>
        <position position="97"/>
    </location>
    <ligand>
        <name>Zn(2+)</name>
        <dbReference type="ChEBI" id="CHEBI:29105"/>
    </ligand>
</feature>
<dbReference type="Ensembl" id="ENSOTST00005083794.2">
    <property type="protein sequence ID" value="ENSOTSP00005077327.2"/>
    <property type="gene ID" value="ENSOTSG00005045291.2"/>
</dbReference>
<evidence type="ECO:0000313" key="2">
    <source>
        <dbReference type="Ensembl" id="ENSOTSP00005077327.2"/>
    </source>
</evidence>
<feature type="binding site" evidence="1">
    <location>
        <position position="201"/>
    </location>
    <ligand>
        <name>Zn(2+)</name>
        <dbReference type="ChEBI" id="CHEBI:29105"/>
    </ligand>
</feature>
<name>A0A8C8IBB7_ONCTS</name>
<feature type="binding site" evidence="1">
    <location>
        <position position="196"/>
    </location>
    <ligand>
        <name>Zn(2+)</name>
        <dbReference type="ChEBI" id="CHEBI:29105"/>
    </ligand>
</feature>
<feature type="binding site" evidence="1">
    <location>
        <position position="92"/>
    </location>
    <ligand>
        <name>Zn(2+)</name>
        <dbReference type="ChEBI" id="CHEBI:29105"/>
    </ligand>
</feature>
<dbReference type="SMART" id="SM01388">
    <property type="entry name" value="Mob1_phocein"/>
    <property type="match status" value="1"/>
</dbReference>
<reference evidence="2" key="1">
    <citation type="submission" date="2025-08" db="UniProtKB">
        <authorList>
            <consortium name="Ensembl"/>
        </authorList>
    </citation>
    <scope>IDENTIFICATION</scope>
</reference>